<feature type="region of interest" description="Disordered" evidence="7">
    <location>
        <begin position="153"/>
        <end position="188"/>
    </location>
</feature>
<organism evidence="8 9">
    <name type="scientific">Dreissena polymorpha</name>
    <name type="common">Zebra mussel</name>
    <name type="synonym">Mytilus polymorpha</name>
    <dbReference type="NCBI Taxonomy" id="45954"/>
    <lineage>
        <taxon>Eukaryota</taxon>
        <taxon>Metazoa</taxon>
        <taxon>Spiralia</taxon>
        <taxon>Lophotrochozoa</taxon>
        <taxon>Mollusca</taxon>
        <taxon>Bivalvia</taxon>
        <taxon>Autobranchia</taxon>
        <taxon>Heteroconchia</taxon>
        <taxon>Euheterodonta</taxon>
        <taxon>Imparidentia</taxon>
        <taxon>Neoheterodontei</taxon>
        <taxon>Myida</taxon>
        <taxon>Dreissenoidea</taxon>
        <taxon>Dreissenidae</taxon>
        <taxon>Dreissena</taxon>
    </lineage>
</organism>
<comment type="subcellular location">
    <subcellularLocation>
        <location evidence="1">Membrane</location>
        <topology evidence="1">Multi-pass membrane protein</topology>
    </subcellularLocation>
</comment>
<feature type="compositionally biased region" description="Acidic residues" evidence="7">
    <location>
        <begin position="23"/>
        <end position="32"/>
    </location>
</feature>
<evidence type="ECO:0000256" key="4">
    <source>
        <dbReference type="ARBA" id="ARBA00022989"/>
    </source>
</evidence>
<feature type="compositionally biased region" description="Basic and acidic residues" evidence="7">
    <location>
        <begin position="158"/>
        <end position="175"/>
    </location>
</feature>
<dbReference type="AlphaFoldDB" id="A0A9D4MZ08"/>
<keyword evidence="2" id="KW-0813">Transport</keyword>
<protein>
    <submittedName>
        <fullName evidence="8">Uncharacterized protein</fullName>
    </submittedName>
</protein>
<sequence>MSSKKDRNKECQMMLNDVPSEPPEPEEEEDSPEVTSDGVEKFKFSSTFSTYMTLLGFSVGMSDFWRFPFLAYRNGGGLQGSVVRVLLRVTFRLEKKALANSEDPDETPHDAASNLGLRCLLKEISGSRSTRPKVKTVRYNDHRSILNAAVADIAPGSPREKREDELVPYADKEKPPGSGLMKNYKTRV</sequence>
<keyword evidence="3" id="KW-0812">Transmembrane</keyword>
<accession>A0A9D4MZ08</accession>
<dbReference type="GO" id="GO:0016020">
    <property type="term" value="C:membrane"/>
    <property type="evidence" value="ECO:0007669"/>
    <property type="project" value="UniProtKB-SubCell"/>
</dbReference>
<feature type="compositionally biased region" description="Basic and acidic residues" evidence="7">
    <location>
        <begin position="1"/>
        <end position="10"/>
    </location>
</feature>
<dbReference type="EMBL" id="JAIWYP010000001">
    <property type="protein sequence ID" value="KAH3885126.1"/>
    <property type="molecule type" value="Genomic_DNA"/>
</dbReference>
<dbReference type="InterPro" id="IPR000175">
    <property type="entry name" value="Na/ntran_symport"/>
</dbReference>
<keyword evidence="6" id="KW-0915">Sodium</keyword>
<keyword evidence="5" id="KW-0472">Membrane</keyword>
<gene>
    <name evidence="8" type="ORF">DPMN_009116</name>
</gene>
<dbReference type="InterPro" id="IPR037272">
    <property type="entry name" value="SNS_sf"/>
</dbReference>
<evidence type="ECO:0000256" key="3">
    <source>
        <dbReference type="ARBA" id="ARBA00022692"/>
    </source>
</evidence>
<reference evidence="8" key="1">
    <citation type="journal article" date="2019" name="bioRxiv">
        <title>The Genome of the Zebra Mussel, Dreissena polymorpha: A Resource for Invasive Species Research.</title>
        <authorList>
            <person name="McCartney M.A."/>
            <person name="Auch B."/>
            <person name="Kono T."/>
            <person name="Mallez S."/>
            <person name="Zhang Y."/>
            <person name="Obille A."/>
            <person name="Becker A."/>
            <person name="Abrahante J.E."/>
            <person name="Garbe J."/>
            <person name="Badalamenti J.P."/>
            <person name="Herman A."/>
            <person name="Mangelson H."/>
            <person name="Liachko I."/>
            <person name="Sullivan S."/>
            <person name="Sone E.D."/>
            <person name="Koren S."/>
            <person name="Silverstein K.A.T."/>
            <person name="Beckman K.B."/>
            <person name="Gohl D.M."/>
        </authorList>
    </citation>
    <scope>NUCLEOTIDE SEQUENCE</scope>
    <source>
        <strain evidence="8">Duluth1</strain>
        <tissue evidence="8">Whole animal</tissue>
    </source>
</reference>
<evidence type="ECO:0000313" key="9">
    <source>
        <dbReference type="Proteomes" id="UP000828390"/>
    </source>
</evidence>
<dbReference type="Proteomes" id="UP000828390">
    <property type="component" value="Unassembled WGS sequence"/>
</dbReference>
<name>A0A9D4MZ08_DREPO</name>
<keyword evidence="9" id="KW-1185">Reference proteome</keyword>
<keyword evidence="6" id="KW-0479">Metal-binding</keyword>
<evidence type="ECO:0000313" key="8">
    <source>
        <dbReference type="EMBL" id="KAH3885126.1"/>
    </source>
</evidence>
<feature type="region of interest" description="Disordered" evidence="7">
    <location>
        <begin position="1"/>
        <end position="37"/>
    </location>
</feature>
<proteinExistence type="predicted"/>
<comment type="caution">
    <text evidence="8">The sequence shown here is derived from an EMBL/GenBank/DDBJ whole genome shotgun (WGS) entry which is preliminary data.</text>
</comment>
<evidence type="ECO:0000256" key="7">
    <source>
        <dbReference type="SAM" id="MobiDB-lite"/>
    </source>
</evidence>
<evidence type="ECO:0000256" key="2">
    <source>
        <dbReference type="ARBA" id="ARBA00022448"/>
    </source>
</evidence>
<evidence type="ECO:0000256" key="5">
    <source>
        <dbReference type="ARBA" id="ARBA00023136"/>
    </source>
</evidence>
<feature type="binding site" evidence="6">
    <location>
        <position position="59"/>
    </location>
    <ligand>
        <name>Na(+)</name>
        <dbReference type="ChEBI" id="CHEBI:29101"/>
        <label>1</label>
    </ligand>
</feature>
<reference evidence="8" key="2">
    <citation type="submission" date="2020-11" db="EMBL/GenBank/DDBJ databases">
        <authorList>
            <person name="McCartney M.A."/>
            <person name="Auch B."/>
            <person name="Kono T."/>
            <person name="Mallez S."/>
            <person name="Becker A."/>
            <person name="Gohl D.M."/>
            <person name="Silverstein K.A.T."/>
            <person name="Koren S."/>
            <person name="Bechman K.B."/>
            <person name="Herman A."/>
            <person name="Abrahante J.E."/>
            <person name="Garbe J."/>
        </authorList>
    </citation>
    <scope>NUCLEOTIDE SEQUENCE</scope>
    <source>
        <strain evidence="8">Duluth1</strain>
        <tissue evidence="8">Whole animal</tissue>
    </source>
</reference>
<feature type="binding site" evidence="6">
    <location>
        <position position="56"/>
    </location>
    <ligand>
        <name>Na(+)</name>
        <dbReference type="ChEBI" id="CHEBI:29101"/>
        <label>1</label>
    </ligand>
</feature>
<dbReference type="PROSITE" id="PS50267">
    <property type="entry name" value="NA_NEUROTRAN_SYMP_3"/>
    <property type="match status" value="1"/>
</dbReference>
<dbReference type="SUPFAM" id="SSF161070">
    <property type="entry name" value="SNF-like"/>
    <property type="match status" value="1"/>
</dbReference>
<dbReference type="GO" id="GO:0046872">
    <property type="term" value="F:metal ion binding"/>
    <property type="evidence" value="ECO:0007669"/>
    <property type="project" value="UniProtKB-KW"/>
</dbReference>
<evidence type="ECO:0000256" key="1">
    <source>
        <dbReference type="ARBA" id="ARBA00004141"/>
    </source>
</evidence>
<keyword evidence="4" id="KW-1133">Transmembrane helix</keyword>
<evidence type="ECO:0000256" key="6">
    <source>
        <dbReference type="PIRSR" id="PIRSR600175-1"/>
    </source>
</evidence>